<sequence length="1017" mass="109624">MKFTDIFIQRPVLATVISLLILLAGVRSLEMLEVREYPSTEKTVVTVSTSYPGADSQLIQGFITQPLQQAIAEANGIDYITSESRQGLSTIEVNMELNYDANAAVSEIQAKVASQRNVLPAAAQDPVIESSTGDQTALMYLAIYSQDVPVPEITDFVNRVLQPQVQALPGVAKARVFGRSPAMRIWLDPDRMAALNVTATEVREVLQQNNYQAGIGNTKGPYTRINLSATTDIADPDQFRQLVVREENGTIIRLDDVAATEFGSETYSSAAWYRGQPSVFIAVEQAPGANPLTVAGRVSDELPNLRRQLPEGIQLALPYDASEFIQDSINEVLTTILEAVLIVLVVIFLTIGSIRAAIVPSIAVPLSLIGAAAIMLALGYSLNLLTLLSMVLAIGLVVDDAIIVVENVHRHIEEGHSRYDAAILGARELAVPIIAMTTTLLAVYAPIGFMGGLVGTLFSEFAFTLAGAVLISGIVALTFSPMVSSKVLKPGGNQGRFEKMVENFFEGLAGGYKRVLNGLLDTKSVLVFFGIVVLASNYFMFTMSQSELAPTEDQGILFFQGSAPRTANFDYLSKFAELYQDEAETIPEYSETFMIIGGLSPDTVFGGFKMVPNKDRERGLGAIQQEVNAKFTPNPGFDTAVFPPPSLPGSGGGLPVQFVLTTSASYEALDTRATELIGQAMQSGNFLFLKKSTEFDRPMTTIEVDRDKAADLGVTMAEIGGNLSSMLGGGYVNRFNLDGRSYKVIPQVDRPYRLNAEMLEDYYIETPAGEKVPLSSLVSLSHSVVPSSRNQFQQLNSVTLEGIPRPGVPLGDALGYLEGLAGQNLPASYNVDYTGQSRQFVNQGSALVVTFFLSIVVIYLVLAAQFESWRDPLIILVSVPLSIAGALAFITLGFATVNIYTQVGLITLIGVVAKNGILIVEFANNLQLKKGFDKRKAVEEAAAIRLRPIIMTSLALIMAMVPLLIATGAGAVSRFDIGLTIATGLGIGTVFTLFVLPAFYVLLARDHNAHKRDVAAT</sequence>
<dbReference type="SUPFAM" id="SSF82693">
    <property type="entry name" value="Multidrug efflux transporter AcrB pore domain, PN1, PN2, PC1 and PC2 subdomains"/>
    <property type="match status" value="3"/>
</dbReference>
<dbReference type="RefSeq" id="WP_367968027.1">
    <property type="nucleotide sequence ID" value="NZ_JBAKFJ010000002.1"/>
</dbReference>
<dbReference type="Proteomes" id="UP001556653">
    <property type="component" value="Unassembled WGS sequence"/>
</dbReference>
<feature type="transmembrane region" description="Helical" evidence="1">
    <location>
        <begin position="846"/>
        <end position="866"/>
    </location>
</feature>
<gene>
    <name evidence="2" type="ORF">V6X64_10175</name>
</gene>
<feature type="transmembrane region" description="Helical" evidence="1">
    <location>
        <begin position="944"/>
        <end position="965"/>
    </location>
</feature>
<dbReference type="InterPro" id="IPR001036">
    <property type="entry name" value="Acrflvin-R"/>
</dbReference>
<comment type="caution">
    <text evidence="2">The sequence shown here is derived from an EMBL/GenBank/DDBJ whole genome shotgun (WGS) entry which is preliminary data.</text>
</comment>
<keyword evidence="1" id="KW-0812">Transmembrane</keyword>
<dbReference type="EMBL" id="JBAKFJ010000002">
    <property type="protein sequence ID" value="MEX0387351.1"/>
    <property type="molecule type" value="Genomic_DNA"/>
</dbReference>
<dbReference type="SUPFAM" id="SSF82714">
    <property type="entry name" value="Multidrug efflux transporter AcrB TolC docking domain, DN and DC subdomains"/>
    <property type="match status" value="2"/>
</dbReference>
<evidence type="ECO:0000256" key="1">
    <source>
        <dbReference type="SAM" id="Phobius"/>
    </source>
</evidence>
<feature type="transmembrane region" description="Helical" evidence="1">
    <location>
        <begin position="461"/>
        <end position="479"/>
    </location>
</feature>
<dbReference type="Gene3D" id="3.30.70.1440">
    <property type="entry name" value="Multidrug efflux transporter AcrB pore domain"/>
    <property type="match status" value="1"/>
</dbReference>
<feature type="transmembrane region" description="Helical" evidence="1">
    <location>
        <begin position="977"/>
        <end position="1003"/>
    </location>
</feature>
<feature type="transmembrane region" description="Helical" evidence="1">
    <location>
        <begin position="903"/>
        <end position="923"/>
    </location>
</feature>
<dbReference type="SUPFAM" id="SSF82866">
    <property type="entry name" value="Multidrug efflux transporter AcrB transmembrane domain"/>
    <property type="match status" value="2"/>
</dbReference>
<dbReference type="Pfam" id="PF00873">
    <property type="entry name" value="ACR_tran"/>
    <property type="match status" value="1"/>
</dbReference>
<proteinExistence type="predicted"/>
<evidence type="ECO:0000313" key="3">
    <source>
        <dbReference type="Proteomes" id="UP001556653"/>
    </source>
</evidence>
<feature type="transmembrane region" description="Helical" evidence="1">
    <location>
        <begin position="384"/>
        <end position="408"/>
    </location>
</feature>
<evidence type="ECO:0000313" key="2">
    <source>
        <dbReference type="EMBL" id="MEX0387351.1"/>
    </source>
</evidence>
<accession>A0ABV3SB30</accession>
<dbReference type="Gene3D" id="3.30.70.1320">
    <property type="entry name" value="Multidrug efflux transporter AcrB pore domain like"/>
    <property type="match status" value="1"/>
</dbReference>
<dbReference type="Gene3D" id="3.30.70.1430">
    <property type="entry name" value="Multidrug efflux transporter AcrB pore domain"/>
    <property type="match status" value="2"/>
</dbReference>
<keyword evidence="3" id="KW-1185">Reference proteome</keyword>
<dbReference type="Gene3D" id="1.20.1640.10">
    <property type="entry name" value="Multidrug efflux transporter AcrB transmembrane domain"/>
    <property type="match status" value="2"/>
</dbReference>
<dbReference type="PRINTS" id="PR00702">
    <property type="entry name" value="ACRIFLAVINRP"/>
</dbReference>
<dbReference type="Gene3D" id="3.30.2090.10">
    <property type="entry name" value="Multidrug efflux transporter AcrB TolC docking domain, DN and DC subdomains"/>
    <property type="match status" value="2"/>
</dbReference>
<name>A0ABV3SB30_9GAMM</name>
<protein>
    <submittedName>
        <fullName evidence="2">Efflux RND transporter permease subunit</fullName>
    </submittedName>
</protein>
<feature type="transmembrane region" description="Helical" evidence="1">
    <location>
        <begin position="873"/>
        <end position="897"/>
    </location>
</feature>
<dbReference type="PANTHER" id="PTHR32063">
    <property type="match status" value="1"/>
</dbReference>
<feature type="transmembrane region" description="Helical" evidence="1">
    <location>
        <begin position="524"/>
        <end position="541"/>
    </location>
</feature>
<keyword evidence="1" id="KW-1133">Transmembrane helix</keyword>
<dbReference type="InterPro" id="IPR027463">
    <property type="entry name" value="AcrB_DN_DC_subdom"/>
</dbReference>
<feature type="transmembrane region" description="Helical" evidence="1">
    <location>
        <begin position="429"/>
        <end position="449"/>
    </location>
</feature>
<feature type="transmembrane region" description="Helical" evidence="1">
    <location>
        <begin position="358"/>
        <end position="378"/>
    </location>
</feature>
<keyword evidence="1" id="KW-0472">Membrane</keyword>
<reference evidence="2 3" key="1">
    <citation type="submission" date="2024-02" db="EMBL/GenBank/DDBJ databases">
        <title>New especies of Spiribacter isolated from saline water.</title>
        <authorList>
            <person name="Leon M.J."/>
            <person name="De La Haba R."/>
            <person name="Sanchez-Porro C."/>
            <person name="Ventosa A."/>
        </authorList>
    </citation>
    <scope>NUCLEOTIDE SEQUENCE [LARGE SCALE GENOMIC DNA]</scope>
    <source>
        <strain evidence="3">ag22IC4-227</strain>
    </source>
</reference>
<feature type="transmembrane region" description="Helical" evidence="1">
    <location>
        <begin position="332"/>
        <end position="351"/>
    </location>
</feature>
<organism evidence="2 3">
    <name type="scientific">Spiribacter onubensis</name>
    <dbReference type="NCBI Taxonomy" id="3122420"/>
    <lineage>
        <taxon>Bacteria</taxon>
        <taxon>Pseudomonadati</taxon>
        <taxon>Pseudomonadota</taxon>
        <taxon>Gammaproteobacteria</taxon>
        <taxon>Chromatiales</taxon>
        <taxon>Ectothiorhodospiraceae</taxon>
        <taxon>Spiribacter</taxon>
    </lineage>
</organism>
<dbReference type="PANTHER" id="PTHR32063:SF28">
    <property type="entry name" value="BLR2861 PROTEIN"/>
    <property type="match status" value="1"/>
</dbReference>